<feature type="region of interest" description="Disordered" evidence="6">
    <location>
        <begin position="372"/>
        <end position="391"/>
    </location>
</feature>
<feature type="compositionally biased region" description="Basic and acidic residues" evidence="6">
    <location>
        <begin position="351"/>
        <end position="361"/>
    </location>
</feature>
<feature type="transmembrane region" description="Helical" evidence="7">
    <location>
        <begin position="102"/>
        <end position="122"/>
    </location>
</feature>
<protein>
    <recommendedName>
        <fullName evidence="8">Rhodopsin domain-containing protein</fullName>
    </recommendedName>
</protein>
<gene>
    <name evidence="9" type="ORF">N656DRAFT_799618</name>
</gene>
<evidence type="ECO:0000256" key="1">
    <source>
        <dbReference type="ARBA" id="ARBA00004141"/>
    </source>
</evidence>
<dbReference type="Pfam" id="PF20684">
    <property type="entry name" value="Fung_rhodopsin"/>
    <property type="match status" value="1"/>
</dbReference>
<comment type="similarity">
    <text evidence="5">Belongs to the SAT4 family.</text>
</comment>
<sequence length="391" mass="43084">MFVPGFGDVDPARAGEDRGPALIAVAVIGMAVSTLAVVMRFWSRAVASTLVHGLDDWAMLLTLAFSHTFCAFAIYMTTVGLGKHAWAVPLEYLKPSLTAQRIALVFYTATIWGIKITALLMYGRLFHTSPRFVLLLRISGAAITVWWLITAIYPWFFCSPVAKNVDPFMEGTCWENIPWYYASAFINAFFDLLVLALPVPVVWRLRMTRRKKIAVTFVFLLGYASAFLSFARFIVIVVHPDILSVNPPADPSWDLVPLLYLSMLEGPIAILALCGPAIHQLSARAFNYGSLASLFTSRERGTKPRLRGTGNSPNVAGFSDLSNASKNPRTWPLVTFASMSDTTTALGSEGDPLKDSDDWQRQSRGGVVVVPMAESLSRDGSQSTRRENHIV</sequence>
<reference evidence="9" key="2">
    <citation type="submission" date="2023-05" db="EMBL/GenBank/DDBJ databases">
        <authorList>
            <consortium name="Lawrence Berkeley National Laboratory"/>
            <person name="Steindorff A."/>
            <person name="Hensen N."/>
            <person name="Bonometti L."/>
            <person name="Westerberg I."/>
            <person name="Brannstrom I.O."/>
            <person name="Guillou S."/>
            <person name="Cros-Aarteil S."/>
            <person name="Calhoun S."/>
            <person name="Haridas S."/>
            <person name="Kuo A."/>
            <person name="Mondo S."/>
            <person name="Pangilinan J."/>
            <person name="Riley R."/>
            <person name="Labutti K."/>
            <person name="Andreopoulos B."/>
            <person name="Lipzen A."/>
            <person name="Chen C."/>
            <person name="Yanf M."/>
            <person name="Daum C."/>
            <person name="Ng V."/>
            <person name="Clum A."/>
            <person name="Ohm R."/>
            <person name="Martin F."/>
            <person name="Silar P."/>
            <person name="Natvig D."/>
            <person name="Lalanne C."/>
            <person name="Gautier V."/>
            <person name="Ament-Velasquez S.L."/>
            <person name="Kruys A."/>
            <person name="Hutchinson M.I."/>
            <person name="Powell A.J."/>
            <person name="Barry K."/>
            <person name="Miller A.N."/>
            <person name="Grigoriev I.V."/>
            <person name="Debuchy R."/>
            <person name="Gladieux P."/>
            <person name="Thoren M.H."/>
            <person name="Johannesson H."/>
        </authorList>
    </citation>
    <scope>NUCLEOTIDE SEQUENCE</scope>
    <source>
        <strain evidence="9">CBS 508.74</strain>
    </source>
</reference>
<evidence type="ECO:0000313" key="9">
    <source>
        <dbReference type="EMBL" id="KAK4110893.1"/>
    </source>
</evidence>
<comment type="subcellular location">
    <subcellularLocation>
        <location evidence="1">Membrane</location>
        <topology evidence="1">Multi-pass membrane protein</topology>
    </subcellularLocation>
</comment>
<keyword evidence="10" id="KW-1185">Reference proteome</keyword>
<proteinExistence type="inferred from homology"/>
<dbReference type="RefSeq" id="XP_064668463.1">
    <property type="nucleotide sequence ID" value="XM_064817891.1"/>
</dbReference>
<dbReference type="EMBL" id="MU853348">
    <property type="protein sequence ID" value="KAK4110893.1"/>
    <property type="molecule type" value="Genomic_DNA"/>
</dbReference>
<feature type="transmembrane region" description="Helical" evidence="7">
    <location>
        <begin position="215"/>
        <end position="238"/>
    </location>
</feature>
<feature type="compositionally biased region" description="Polar residues" evidence="6">
    <location>
        <begin position="309"/>
        <end position="321"/>
    </location>
</feature>
<dbReference type="PANTHER" id="PTHR33048">
    <property type="entry name" value="PTH11-LIKE INTEGRAL MEMBRANE PROTEIN (AFU_ORTHOLOGUE AFUA_5G11245)"/>
    <property type="match status" value="1"/>
</dbReference>
<evidence type="ECO:0000256" key="5">
    <source>
        <dbReference type="ARBA" id="ARBA00038359"/>
    </source>
</evidence>
<feature type="region of interest" description="Disordered" evidence="6">
    <location>
        <begin position="302"/>
        <end position="321"/>
    </location>
</feature>
<dbReference type="Proteomes" id="UP001302812">
    <property type="component" value="Unassembled WGS sequence"/>
</dbReference>
<name>A0AAN6TAI0_9PEZI</name>
<evidence type="ECO:0000256" key="6">
    <source>
        <dbReference type="SAM" id="MobiDB-lite"/>
    </source>
</evidence>
<feature type="transmembrane region" description="Helical" evidence="7">
    <location>
        <begin position="258"/>
        <end position="278"/>
    </location>
</feature>
<dbReference type="PANTHER" id="PTHR33048:SF47">
    <property type="entry name" value="INTEGRAL MEMBRANE PROTEIN-RELATED"/>
    <property type="match status" value="1"/>
</dbReference>
<keyword evidence="3 7" id="KW-1133">Transmembrane helix</keyword>
<evidence type="ECO:0000256" key="7">
    <source>
        <dbReference type="SAM" id="Phobius"/>
    </source>
</evidence>
<feature type="transmembrane region" description="Helical" evidence="7">
    <location>
        <begin position="60"/>
        <end position="82"/>
    </location>
</feature>
<feature type="transmembrane region" description="Helical" evidence="7">
    <location>
        <begin position="20"/>
        <end position="39"/>
    </location>
</feature>
<evidence type="ECO:0000259" key="8">
    <source>
        <dbReference type="Pfam" id="PF20684"/>
    </source>
</evidence>
<evidence type="ECO:0000256" key="4">
    <source>
        <dbReference type="ARBA" id="ARBA00023136"/>
    </source>
</evidence>
<dbReference type="InterPro" id="IPR052337">
    <property type="entry name" value="SAT4-like"/>
</dbReference>
<evidence type="ECO:0000256" key="2">
    <source>
        <dbReference type="ARBA" id="ARBA00022692"/>
    </source>
</evidence>
<comment type="caution">
    <text evidence="9">The sequence shown here is derived from an EMBL/GenBank/DDBJ whole genome shotgun (WGS) entry which is preliminary data.</text>
</comment>
<keyword evidence="2 7" id="KW-0812">Transmembrane</keyword>
<dbReference type="InterPro" id="IPR049326">
    <property type="entry name" value="Rhodopsin_dom_fungi"/>
</dbReference>
<reference evidence="9" key="1">
    <citation type="journal article" date="2023" name="Mol. Phylogenet. Evol.">
        <title>Genome-scale phylogeny and comparative genomics of the fungal order Sordariales.</title>
        <authorList>
            <person name="Hensen N."/>
            <person name="Bonometti L."/>
            <person name="Westerberg I."/>
            <person name="Brannstrom I.O."/>
            <person name="Guillou S."/>
            <person name="Cros-Aarteil S."/>
            <person name="Calhoun S."/>
            <person name="Haridas S."/>
            <person name="Kuo A."/>
            <person name="Mondo S."/>
            <person name="Pangilinan J."/>
            <person name="Riley R."/>
            <person name="LaButti K."/>
            <person name="Andreopoulos B."/>
            <person name="Lipzen A."/>
            <person name="Chen C."/>
            <person name="Yan M."/>
            <person name="Daum C."/>
            <person name="Ng V."/>
            <person name="Clum A."/>
            <person name="Steindorff A."/>
            <person name="Ohm R.A."/>
            <person name="Martin F."/>
            <person name="Silar P."/>
            <person name="Natvig D.O."/>
            <person name="Lalanne C."/>
            <person name="Gautier V."/>
            <person name="Ament-Velasquez S.L."/>
            <person name="Kruys A."/>
            <person name="Hutchinson M.I."/>
            <person name="Powell A.J."/>
            <person name="Barry K."/>
            <person name="Miller A.N."/>
            <person name="Grigoriev I.V."/>
            <person name="Debuchy R."/>
            <person name="Gladieux P."/>
            <person name="Hiltunen Thoren M."/>
            <person name="Johannesson H."/>
        </authorList>
    </citation>
    <scope>NUCLEOTIDE SEQUENCE</scope>
    <source>
        <strain evidence="9">CBS 508.74</strain>
    </source>
</reference>
<keyword evidence="4 7" id="KW-0472">Membrane</keyword>
<feature type="transmembrane region" description="Helical" evidence="7">
    <location>
        <begin position="134"/>
        <end position="157"/>
    </location>
</feature>
<evidence type="ECO:0000256" key="3">
    <source>
        <dbReference type="ARBA" id="ARBA00022989"/>
    </source>
</evidence>
<feature type="domain" description="Rhodopsin" evidence="8">
    <location>
        <begin position="39"/>
        <end position="282"/>
    </location>
</feature>
<dbReference type="AlphaFoldDB" id="A0AAN6TAI0"/>
<dbReference type="GO" id="GO:0016020">
    <property type="term" value="C:membrane"/>
    <property type="evidence" value="ECO:0007669"/>
    <property type="project" value="UniProtKB-SubCell"/>
</dbReference>
<evidence type="ECO:0000313" key="10">
    <source>
        <dbReference type="Proteomes" id="UP001302812"/>
    </source>
</evidence>
<organism evidence="9 10">
    <name type="scientific">Canariomyces notabilis</name>
    <dbReference type="NCBI Taxonomy" id="2074819"/>
    <lineage>
        <taxon>Eukaryota</taxon>
        <taxon>Fungi</taxon>
        <taxon>Dikarya</taxon>
        <taxon>Ascomycota</taxon>
        <taxon>Pezizomycotina</taxon>
        <taxon>Sordariomycetes</taxon>
        <taxon>Sordariomycetidae</taxon>
        <taxon>Sordariales</taxon>
        <taxon>Chaetomiaceae</taxon>
        <taxon>Canariomyces</taxon>
    </lineage>
</organism>
<dbReference type="GeneID" id="89942016"/>
<accession>A0AAN6TAI0</accession>
<feature type="region of interest" description="Disordered" evidence="6">
    <location>
        <begin position="345"/>
        <end position="366"/>
    </location>
</feature>
<feature type="transmembrane region" description="Helical" evidence="7">
    <location>
        <begin position="177"/>
        <end position="203"/>
    </location>
</feature>